<dbReference type="AlphaFoldDB" id="A0A1G9V346"/>
<evidence type="ECO:0000256" key="1">
    <source>
        <dbReference type="SAM" id="MobiDB-lite"/>
    </source>
</evidence>
<sequence length="103" mass="12306">MPDMVLFHPLLLDVDVPAQLLEMVKAPLPPELTLEDQVQNIVRTYRYLLVLPWTLFVLSLSLNIFFFKKMAGQFWTERDREHQRRMDERDREHQAKVKSNSQP</sequence>
<reference evidence="3 4" key="1">
    <citation type="submission" date="2016-10" db="EMBL/GenBank/DDBJ databases">
        <authorList>
            <person name="de Groot N.N."/>
        </authorList>
    </citation>
    <scope>NUCLEOTIDE SEQUENCE [LARGE SCALE GENOMIC DNA]</scope>
    <source>
        <strain evidence="3 4">DSM 25186</strain>
    </source>
</reference>
<organism evidence="3 4">
    <name type="scientific">Catalinimonas alkaloidigena</name>
    <dbReference type="NCBI Taxonomy" id="1075417"/>
    <lineage>
        <taxon>Bacteria</taxon>
        <taxon>Pseudomonadati</taxon>
        <taxon>Bacteroidota</taxon>
        <taxon>Cytophagia</taxon>
        <taxon>Cytophagales</taxon>
        <taxon>Catalimonadaceae</taxon>
        <taxon>Catalinimonas</taxon>
    </lineage>
</organism>
<evidence type="ECO:0000313" key="4">
    <source>
        <dbReference type="Proteomes" id="UP000198510"/>
    </source>
</evidence>
<feature type="region of interest" description="Disordered" evidence="1">
    <location>
        <begin position="82"/>
        <end position="103"/>
    </location>
</feature>
<feature type="transmembrane region" description="Helical" evidence="2">
    <location>
        <begin position="44"/>
        <end position="67"/>
    </location>
</feature>
<keyword evidence="2" id="KW-0812">Transmembrane</keyword>
<gene>
    <name evidence="3" type="ORF">SAMN05421823_1192</name>
</gene>
<keyword evidence="2" id="KW-0472">Membrane</keyword>
<keyword evidence="2" id="KW-1133">Transmembrane helix</keyword>
<name>A0A1G9V346_9BACT</name>
<evidence type="ECO:0000313" key="3">
    <source>
        <dbReference type="EMBL" id="SDM66568.1"/>
    </source>
</evidence>
<dbReference type="EMBL" id="FNFO01000019">
    <property type="protein sequence ID" value="SDM66568.1"/>
    <property type="molecule type" value="Genomic_DNA"/>
</dbReference>
<keyword evidence="4" id="KW-1185">Reference proteome</keyword>
<protein>
    <submittedName>
        <fullName evidence="3">Uncharacterized protein</fullName>
    </submittedName>
</protein>
<evidence type="ECO:0000256" key="2">
    <source>
        <dbReference type="SAM" id="Phobius"/>
    </source>
</evidence>
<dbReference type="STRING" id="1075417.SAMN05421823_1192"/>
<accession>A0A1G9V346</accession>
<feature type="compositionally biased region" description="Basic and acidic residues" evidence="1">
    <location>
        <begin position="82"/>
        <end position="95"/>
    </location>
</feature>
<proteinExistence type="predicted"/>
<dbReference type="Proteomes" id="UP000198510">
    <property type="component" value="Unassembled WGS sequence"/>
</dbReference>